<feature type="transmembrane region" description="Helical" evidence="1">
    <location>
        <begin position="38"/>
        <end position="59"/>
    </location>
</feature>
<proteinExistence type="predicted"/>
<dbReference type="Proteomes" id="UP000634476">
    <property type="component" value="Unassembled WGS sequence"/>
</dbReference>
<comment type="caution">
    <text evidence="2">The sequence shown here is derived from an EMBL/GenBank/DDBJ whole genome shotgun (WGS) entry which is preliminary data.</text>
</comment>
<accession>A0A8J3T5M8</accession>
<gene>
    <name evidence="2" type="ORF">Pta02_81560</name>
</gene>
<sequence>MWQRGMNWTATVLVGGFGTLWLGVMVFAAEQLSMWARIGQALLGVFLIGWAFYKAGLLLRRTEPRFTPRHRRVRA</sequence>
<evidence type="ECO:0000313" key="3">
    <source>
        <dbReference type="Proteomes" id="UP000634476"/>
    </source>
</evidence>
<name>A0A8J3T5M8_9ACTN</name>
<dbReference type="EMBL" id="BOOK01000102">
    <property type="protein sequence ID" value="GII06148.1"/>
    <property type="molecule type" value="Genomic_DNA"/>
</dbReference>
<keyword evidence="3" id="KW-1185">Reference proteome</keyword>
<organism evidence="2 3">
    <name type="scientific">Planobispora takensis</name>
    <dbReference type="NCBI Taxonomy" id="1367882"/>
    <lineage>
        <taxon>Bacteria</taxon>
        <taxon>Bacillati</taxon>
        <taxon>Actinomycetota</taxon>
        <taxon>Actinomycetes</taxon>
        <taxon>Streptosporangiales</taxon>
        <taxon>Streptosporangiaceae</taxon>
        <taxon>Planobispora</taxon>
    </lineage>
</organism>
<dbReference type="AlphaFoldDB" id="A0A8J3T5M8"/>
<evidence type="ECO:0000313" key="2">
    <source>
        <dbReference type="EMBL" id="GII06148.1"/>
    </source>
</evidence>
<keyword evidence="1" id="KW-0812">Transmembrane</keyword>
<keyword evidence="1" id="KW-1133">Transmembrane helix</keyword>
<keyword evidence="1" id="KW-0472">Membrane</keyword>
<protein>
    <submittedName>
        <fullName evidence="2">Uncharacterized protein</fullName>
    </submittedName>
</protein>
<dbReference type="RefSeq" id="WP_203880351.1">
    <property type="nucleotide sequence ID" value="NZ_BOOK01000102.1"/>
</dbReference>
<evidence type="ECO:0000256" key="1">
    <source>
        <dbReference type="SAM" id="Phobius"/>
    </source>
</evidence>
<reference evidence="2" key="1">
    <citation type="submission" date="2021-01" db="EMBL/GenBank/DDBJ databases">
        <title>Whole genome shotgun sequence of Planobispora takensis NBRC 109077.</title>
        <authorList>
            <person name="Komaki H."/>
            <person name="Tamura T."/>
        </authorList>
    </citation>
    <scope>NUCLEOTIDE SEQUENCE</scope>
    <source>
        <strain evidence="2">NBRC 109077</strain>
    </source>
</reference>